<reference evidence="1" key="1">
    <citation type="journal article" name="BMC Genomics">
        <title>Long-read sequencing and de novo genome assembly of marine medaka (Oryzias melastigma).</title>
        <authorList>
            <person name="Liang P."/>
            <person name="Saqib H.S.A."/>
            <person name="Ni X."/>
            <person name="Shen Y."/>
        </authorList>
    </citation>
    <scope>NUCLEOTIDE SEQUENCE</scope>
    <source>
        <strain evidence="1">Bigg-433</strain>
    </source>
</reference>
<dbReference type="EMBL" id="WKFB01000202">
    <property type="protein sequence ID" value="KAF6731927.1"/>
    <property type="molecule type" value="Genomic_DNA"/>
</dbReference>
<name>A0A834FGB6_ORYME</name>
<comment type="caution">
    <text evidence="1">The sequence shown here is derived from an EMBL/GenBank/DDBJ whole genome shotgun (WGS) entry which is preliminary data.</text>
</comment>
<dbReference type="Proteomes" id="UP000646548">
    <property type="component" value="Unassembled WGS sequence"/>
</dbReference>
<sequence>MDGRRHCMWTIDQFSICAEFCERSKVKASWMCDEANVWFWGGCCVFQREGAMWNRGRKIPVSVQVNLVTNIYSKTGESRRASVTTPGCVCFVFVYLFHQLLHCC</sequence>
<accession>A0A834FGB6</accession>
<dbReference type="AlphaFoldDB" id="A0A834FGB6"/>
<organism evidence="1 2">
    <name type="scientific">Oryzias melastigma</name>
    <name type="common">Marine medaka</name>
    <dbReference type="NCBI Taxonomy" id="30732"/>
    <lineage>
        <taxon>Eukaryota</taxon>
        <taxon>Metazoa</taxon>
        <taxon>Chordata</taxon>
        <taxon>Craniata</taxon>
        <taxon>Vertebrata</taxon>
        <taxon>Euteleostomi</taxon>
        <taxon>Actinopterygii</taxon>
        <taxon>Neopterygii</taxon>
        <taxon>Teleostei</taxon>
        <taxon>Neoteleostei</taxon>
        <taxon>Acanthomorphata</taxon>
        <taxon>Ovalentaria</taxon>
        <taxon>Atherinomorphae</taxon>
        <taxon>Beloniformes</taxon>
        <taxon>Adrianichthyidae</taxon>
        <taxon>Oryziinae</taxon>
        <taxon>Oryzias</taxon>
    </lineage>
</organism>
<evidence type="ECO:0000313" key="2">
    <source>
        <dbReference type="Proteomes" id="UP000646548"/>
    </source>
</evidence>
<proteinExistence type="predicted"/>
<evidence type="ECO:0000313" key="1">
    <source>
        <dbReference type="EMBL" id="KAF6731927.1"/>
    </source>
</evidence>
<protein>
    <submittedName>
        <fullName evidence="1">Uncharacterized protein</fullName>
    </submittedName>
</protein>
<gene>
    <name evidence="1" type="ORF">FQA47_020982</name>
</gene>